<evidence type="ECO:0000259" key="2">
    <source>
        <dbReference type="Pfam" id="PF16862"/>
    </source>
</evidence>
<keyword evidence="1" id="KW-0472">Membrane</keyword>
<dbReference type="InterPro" id="IPR017853">
    <property type="entry name" value="GH"/>
</dbReference>
<proteinExistence type="predicted"/>
<comment type="caution">
    <text evidence="3">The sequence shown here is derived from an EMBL/GenBank/DDBJ whole genome shotgun (WGS) entry which is preliminary data.</text>
</comment>
<dbReference type="SUPFAM" id="SSF51445">
    <property type="entry name" value="(Trans)glycosidases"/>
    <property type="match status" value="1"/>
</dbReference>
<keyword evidence="4" id="KW-1185">Reference proteome</keyword>
<dbReference type="Gene3D" id="3.20.20.80">
    <property type="entry name" value="Glycosidases"/>
    <property type="match status" value="1"/>
</dbReference>
<dbReference type="Pfam" id="PF16862">
    <property type="entry name" value="Glyco_hydro_79C"/>
    <property type="match status" value="1"/>
</dbReference>
<keyword evidence="1" id="KW-0812">Transmembrane</keyword>
<sequence length="711" mass="76652">MKLRNYSAIHGRIRSTGRCHPDKRRHLATYSLAVLALMIPPLLQVGGLCCFVLVQASVTLYNQEPYQGISATGTANVAFYTGAAAYDPTVLLPPPIPYPPPPVEFSQQLSSAPPSGVSIPQSGYFYGFSLEFSVINQILGINGSFLQVPFLNLMSLISARGGSVRVRIGGNTQETATMVSSLPDGKMIEKGQPSNDPSQMSTPSLLYTPEVVYMLANISSLVNVQWYLGIALNDTTNLRLGIAEVAEAVLGASLLGLQVGNEPDQYGIHNHRPMTYGPADYSNDFGLVDAALRADPKISSVNKKLIGPSISGKWKLEDIWDTGFLDTYRDSLAALSVEYYPENNCAKVLHTSNIIVDPQEIFYTYLNHTAGKDIVRKYLNSTMIAQAYDLPFVMFETNTASCGGFAGVSDSFGSALWALDYGFQMASSNLTGALLHVGGQSVYYNPFTPPPTNQSTYHGWTIGPIYYSALIVAEAFGKSNQSRIIDLQMNNDSIYTPGYAIYDTGISRLALFNYISDPTGASDYTATFSVDGAGTGLRNGTPSQVKVKYLVAPSVSNKQNITWAGQTFGSNFASDGRLLGVLDVETVPCDTITNTCRIRVPAPGFALVFLNDTADETVESASAATWPTTALTKTINTVSVAPSVLATSNGHRGADQILGSTSPGRKLWLYNGGAQRKQRHRNGATNWRQLGMTRTGFMVVFTLLLSLGVGT</sequence>
<protein>
    <submittedName>
        <fullName evidence="3">Glycoside hydrolase family 79 protein</fullName>
    </submittedName>
</protein>
<dbReference type="EMBL" id="JARKIE010000005">
    <property type="protein sequence ID" value="KAJ7707363.1"/>
    <property type="molecule type" value="Genomic_DNA"/>
</dbReference>
<dbReference type="PANTHER" id="PTHR36183">
    <property type="entry name" value="BETA-GLUCURONIDASE"/>
    <property type="match status" value="1"/>
</dbReference>
<keyword evidence="3" id="KW-0378">Hydrolase</keyword>
<feature type="domain" description="Beta-glucuronidase C-terminal" evidence="2">
    <location>
        <begin position="498"/>
        <end position="607"/>
    </location>
</feature>
<accession>A0AAD7GXA0</accession>
<organism evidence="3 4">
    <name type="scientific">Mycena rosella</name>
    <name type="common">Pink bonnet</name>
    <name type="synonym">Agaricus rosellus</name>
    <dbReference type="NCBI Taxonomy" id="1033263"/>
    <lineage>
        <taxon>Eukaryota</taxon>
        <taxon>Fungi</taxon>
        <taxon>Dikarya</taxon>
        <taxon>Basidiomycota</taxon>
        <taxon>Agaricomycotina</taxon>
        <taxon>Agaricomycetes</taxon>
        <taxon>Agaricomycetidae</taxon>
        <taxon>Agaricales</taxon>
        <taxon>Marasmiineae</taxon>
        <taxon>Mycenaceae</taxon>
        <taxon>Mycena</taxon>
    </lineage>
</organism>
<dbReference type="Proteomes" id="UP001221757">
    <property type="component" value="Unassembled WGS sequence"/>
</dbReference>
<dbReference type="InterPro" id="IPR052974">
    <property type="entry name" value="GH79_Enzymes"/>
</dbReference>
<evidence type="ECO:0000313" key="4">
    <source>
        <dbReference type="Proteomes" id="UP001221757"/>
    </source>
</evidence>
<evidence type="ECO:0000256" key="1">
    <source>
        <dbReference type="SAM" id="Phobius"/>
    </source>
</evidence>
<reference evidence="3" key="1">
    <citation type="submission" date="2023-03" db="EMBL/GenBank/DDBJ databases">
        <title>Massive genome expansion in bonnet fungi (Mycena s.s.) driven by repeated elements and novel gene families across ecological guilds.</title>
        <authorList>
            <consortium name="Lawrence Berkeley National Laboratory"/>
            <person name="Harder C.B."/>
            <person name="Miyauchi S."/>
            <person name="Viragh M."/>
            <person name="Kuo A."/>
            <person name="Thoen E."/>
            <person name="Andreopoulos B."/>
            <person name="Lu D."/>
            <person name="Skrede I."/>
            <person name="Drula E."/>
            <person name="Henrissat B."/>
            <person name="Morin E."/>
            <person name="Kohler A."/>
            <person name="Barry K."/>
            <person name="LaButti K."/>
            <person name="Morin E."/>
            <person name="Salamov A."/>
            <person name="Lipzen A."/>
            <person name="Mereny Z."/>
            <person name="Hegedus B."/>
            <person name="Baldrian P."/>
            <person name="Stursova M."/>
            <person name="Weitz H."/>
            <person name="Taylor A."/>
            <person name="Grigoriev I.V."/>
            <person name="Nagy L.G."/>
            <person name="Martin F."/>
            <person name="Kauserud H."/>
        </authorList>
    </citation>
    <scope>NUCLEOTIDE SEQUENCE</scope>
    <source>
        <strain evidence="3">CBHHK067</strain>
    </source>
</reference>
<feature type="transmembrane region" description="Helical" evidence="1">
    <location>
        <begin position="27"/>
        <end position="54"/>
    </location>
</feature>
<dbReference type="GO" id="GO:0016787">
    <property type="term" value="F:hydrolase activity"/>
    <property type="evidence" value="ECO:0007669"/>
    <property type="project" value="UniProtKB-KW"/>
</dbReference>
<evidence type="ECO:0000313" key="3">
    <source>
        <dbReference type="EMBL" id="KAJ7707363.1"/>
    </source>
</evidence>
<name>A0AAD7GXA0_MYCRO</name>
<dbReference type="InterPro" id="IPR031728">
    <property type="entry name" value="GlcAase_C"/>
</dbReference>
<dbReference type="PANTHER" id="PTHR36183:SF2">
    <property type="entry name" value="BETA-GLUCURONIDASE C-TERMINAL DOMAIN-CONTAINING PROTEIN"/>
    <property type="match status" value="1"/>
</dbReference>
<gene>
    <name evidence="3" type="ORF">B0H17DRAFT_1032494</name>
</gene>
<keyword evidence="1" id="KW-1133">Transmembrane helix</keyword>
<dbReference type="AlphaFoldDB" id="A0AAD7GXA0"/>